<organism evidence="2 3">
    <name type="scientific">Virgisporangium ochraceum</name>
    <dbReference type="NCBI Taxonomy" id="65505"/>
    <lineage>
        <taxon>Bacteria</taxon>
        <taxon>Bacillati</taxon>
        <taxon>Actinomycetota</taxon>
        <taxon>Actinomycetes</taxon>
        <taxon>Micromonosporales</taxon>
        <taxon>Micromonosporaceae</taxon>
        <taxon>Virgisporangium</taxon>
    </lineage>
</organism>
<dbReference type="EMBL" id="BOPH01000107">
    <property type="protein sequence ID" value="GIJ72943.1"/>
    <property type="molecule type" value="Genomic_DNA"/>
</dbReference>
<proteinExistence type="predicted"/>
<feature type="region of interest" description="Disordered" evidence="1">
    <location>
        <begin position="20"/>
        <end position="43"/>
    </location>
</feature>
<evidence type="ECO:0000256" key="1">
    <source>
        <dbReference type="SAM" id="MobiDB-lite"/>
    </source>
</evidence>
<dbReference type="Proteomes" id="UP000635606">
    <property type="component" value="Unassembled WGS sequence"/>
</dbReference>
<evidence type="ECO:0000313" key="2">
    <source>
        <dbReference type="EMBL" id="GIJ72943.1"/>
    </source>
</evidence>
<keyword evidence="3" id="KW-1185">Reference proteome</keyword>
<gene>
    <name evidence="2" type="ORF">Voc01_078600</name>
</gene>
<dbReference type="AlphaFoldDB" id="A0A8J4EFS2"/>
<name>A0A8J4EFS2_9ACTN</name>
<sequence>MLVLLALVAGCGAGGDVTATPARSASTGASPPGASPSDASPPASTGATTLIAFAMVSSAGTAAAAEVRSPDDVDRFVGGPPDVVATARAAVARHAGSRMFAFVLAGCQNTGATLSIRAGRVTAALTGGEGIACLVAEYFLAVFAVPAHLVPPDAKVSAAP</sequence>
<comment type="caution">
    <text evidence="2">The sequence shown here is derived from an EMBL/GenBank/DDBJ whole genome shotgun (WGS) entry which is preliminary data.</text>
</comment>
<evidence type="ECO:0000313" key="3">
    <source>
        <dbReference type="Proteomes" id="UP000635606"/>
    </source>
</evidence>
<reference evidence="2" key="1">
    <citation type="submission" date="2021-01" db="EMBL/GenBank/DDBJ databases">
        <title>Whole genome shotgun sequence of Virgisporangium ochraceum NBRC 16418.</title>
        <authorList>
            <person name="Komaki H."/>
            <person name="Tamura T."/>
        </authorList>
    </citation>
    <scope>NUCLEOTIDE SEQUENCE</scope>
    <source>
        <strain evidence="2">NBRC 16418</strain>
    </source>
</reference>
<protein>
    <submittedName>
        <fullName evidence="2">Uncharacterized protein</fullName>
    </submittedName>
</protein>
<accession>A0A8J4EFS2</accession>